<protein>
    <submittedName>
        <fullName evidence="2">Uncharacterized protein</fullName>
    </submittedName>
</protein>
<dbReference type="EMBL" id="NJHN03000029">
    <property type="protein sequence ID" value="KAH9424544.1"/>
    <property type="molecule type" value="Genomic_DNA"/>
</dbReference>
<proteinExistence type="predicted"/>
<name>A0ABQ8JPP6_DERPT</name>
<keyword evidence="1" id="KW-1133">Transmembrane helix</keyword>
<keyword evidence="1" id="KW-0812">Transmembrane</keyword>
<feature type="transmembrane region" description="Helical" evidence="1">
    <location>
        <begin position="100"/>
        <end position="123"/>
    </location>
</feature>
<sequence>MNHNAIFLPSILIGIARFILYMTAFPIPLALIRSISSILNSLKILSNFSRICKCGKLPSGNLVNQSQFDDYDSIQNPPVMFKGKDVNQCFTIKIRIITSAACLISCINSAIISSLSLIISIFFRRLRLEFISLHYKITYCLSFRLISSSSSDLSSLSDISGIASLAICSSDSFSSSNSTGRFAEISSSDESSEPNSLSSLDFFSSSLSSFLSSDCC</sequence>
<accession>A0ABQ8JPP6</accession>
<dbReference type="Proteomes" id="UP000887458">
    <property type="component" value="Unassembled WGS sequence"/>
</dbReference>
<reference evidence="2 3" key="1">
    <citation type="journal article" date="2018" name="J. Allergy Clin. Immunol.">
        <title>High-quality assembly of Dermatophagoides pteronyssinus genome and transcriptome reveals a wide range of novel allergens.</title>
        <authorList>
            <person name="Liu X.Y."/>
            <person name="Yang K.Y."/>
            <person name="Wang M.Q."/>
            <person name="Kwok J.S."/>
            <person name="Zeng X."/>
            <person name="Yang Z."/>
            <person name="Xiao X.J."/>
            <person name="Lau C.P."/>
            <person name="Li Y."/>
            <person name="Huang Z.M."/>
            <person name="Ba J.G."/>
            <person name="Yim A.K."/>
            <person name="Ouyang C.Y."/>
            <person name="Ngai S.M."/>
            <person name="Chan T.F."/>
            <person name="Leung E.L."/>
            <person name="Liu L."/>
            <person name="Liu Z.G."/>
            <person name="Tsui S.K."/>
        </authorList>
    </citation>
    <scope>NUCLEOTIDE SEQUENCE [LARGE SCALE GENOMIC DNA]</scope>
    <source>
        <strain evidence="2">Derp</strain>
    </source>
</reference>
<organism evidence="2 3">
    <name type="scientific">Dermatophagoides pteronyssinus</name>
    <name type="common">European house dust mite</name>
    <dbReference type="NCBI Taxonomy" id="6956"/>
    <lineage>
        <taxon>Eukaryota</taxon>
        <taxon>Metazoa</taxon>
        <taxon>Ecdysozoa</taxon>
        <taxon>Arthropoda</taxon>
        <taxon>Chelicerata</taxon>
        <taxon>Arachnida</taxon>
        <taxon>Acari</taxon>
        <taxon>Acariformes</taxon>
        <taxon>Sarcoptiformes</taxon>
        <taxon>Astigmata</taxon>
        <taxon>Psoroptidia</taxon>
        <taxon>Analgoidea</taxon>
        <taxon>Pyroglyphidae</taxon>
        <taxon>Dermatophagoidinae</taxon>
        <taxon>Dermatophagoides</taxon>
    </lineage>
</organism>
<evidence type="ECO:0000256" key="1">
    <source>
        <dbReference type="SAM" id="Phobius"/>
    </source>
</evidence>
<feature type="transmembrane region" description="Helical" evidence="1">
    <location>
        <begin position="6"/>
        <end position="32"/>
    </location>
</feature>
<comment type="caution">
    <text evidence="2">The sequence shown here is derived from an EMBL/GenBank/DDBJ whole genome shotgun (WGS) entry which is preliminary data.</text>
</comment>
<gene>
    <name evidence="2" type="ORF">DERP_004729</name>
</gene>
<evidence type="ECO:0000313" key="3">
    <source>
        <dbReference type="Proteomes" id="UP000887458"/>
    </source>
</evidence>
<keyword evidence="3" id="KW-1185">Reference proteome</keyword>
<evidence type="ECO:0000313" key="2">
    <source>
        <dbReference type="EMBL" id="KAH9424544.1"/>
    </source>
</evidence>
<reference evidence="2 3" key="2">
    <citation type="journal article" date="2022" name="Mol. Biol. Evol.">
        <title>Comparative Genomics Reveals Insights into the Divergent Evolution of Astigmatic Mites and Household Pest Adaptations.</title>
        <authorList>
            <person name="Xiong Q."/>
            <person name="Wan A.T."/>
            <person name="Liu X."/>
            <person name="Fung C.S."/>
            <person name="Xiao X."/>
            <person name="Malainual N."/>
            <person name="Hou J."/>
            <person name="Wang L."/>
            <person name="Wang M."/>
            <person name="Yang K.Y."/>
            <person name="Cui Y."/>
            <person name="Leung E.L."/>
            <person name="Nong W."/>
            <person name="Shin S.K."/>
            <person name="Au S.W."/>
            <person name="Jeong K.Y."/>
            <person name="Chew F.T."/>
            <person name="Hui J.H."/>
            <person name="Leung T.F."/>
            <person name="Tungtrongchitr A."/>
            <person name="Zhong N."/>
            <person name="Liu Z."/>
            <person name="Tsui S.K."/>
        </authorList>
    </citation>
    <scope>NUCLEOTIDE SEQUENCE [LARGE SCALE GENOMIC DNA]</scope>
    <source>
        <strain evidence="2">Derp</strain>
    </source>
</reference>
<keyword evidence="1" id="KW-0472">Membrane</keyword>